<dbReference type="EMBL" id="VSSQ01007099">
    <property type="protein sequence ID" value="MPM34845.1"/>
    <property type="molecule type" value="Genomic_DNA"/>
</dbReference>
<dbReference type="InterPro" id="IPR025500">
    <property type="entry name" value="DUF4390"/>
</dbReference>
<name>A0A644Z1T3_9ZZZZ</name>
<evidence type="ECO:0000313" key="1">
    <source>
        <dbReference type="EMBL" id="MPM34845.1"/>
    </source>
</evidence>
<dbReference type="AlphaFoldDB" id="A0A644Z1T3"/>
<evidence type="ECO:0008006" key="2">
    <source>
        <dbReference type="Google" id="ProtNLM"/>
    </source>
</evidence>
<reference evidence="1" key="1">
    <citation type="submission" date="2019-08" db="EMBL/GenBank/DDBJ databases">
        <authorList>
            <person name="Kucharzyk K."/>
            <person name="Murdoch R.W."/>
            <person name="Higgins S."/>
            <person name="Loffler F."/>
        </authorList>
    </citation>
    <scope>NUCLEOTIDE SEQUENCE</scope>
</reference>
<proteinExistence type="predicted"/>
<accession>A0A644Z1T3</accession>
<sequence>MRERWYWSDKVVAQASRHMRLSYQPLTRRWRLSQSSTPFSDGGLGVSLGQNFDELSDALAVMQRIARWNVADADVLDAGGQQTLNFQFRLDMSQLPRPLQLSTVGRAGWSLLLSRSVRLSSGTVETDQ</sequence>
<protein>
    <recommendedName>
        <fullName evidence="2">DUF4390 domain-containing protein</fullName>
    </recommendedName>
</protein>
<gene>
    <name evidence="1" type="ORF">SDC9_81435</name>
</gene>
<comment type="caution">
    <text evidence="1">The sequence shown here is derived from an EMBL/GenBank/DDBJ whole genome shotgun (WGS) entry which is preliminary data.</text>
</comment>
<organism evidence="1">
    <name type="scientific">bioreactor metagenome</name>
    <dbReference type="NCBI Taxonomy" id="1076179"/>
    <lineage>
        <taxon>unclassified sequences</taxon>
        <taxon>metagenomes</taxon>
        <taxon>ecological metagenomes</taxon>
    </lineage>
</organism>
<dbReference type="Pfam" id="PF14334">
    <property type="entry name" value="DUF4390"/>
    <property type="match status" value="1"/>
</dbReference>